<dbReference type="Proteomes" id="UP000587760">
    <property type="component" value="Unassembled WGS sequence"/>
</dbReference>
<dbReference type="EMBL" id="JACHGJ010000017">
    <property type="protein sequence ID" value="MBB6482701.1"/>
    <property type="molecule type" value="Genomic_DNA"/>
</dbReference>
<dbReference type="RefSeq" id="WP_184748936.1">
    <property type="nucleotide sequence ID" value="NZ_JACHGJ010000017.1"/>
</dbReference>
<sequence length="321" mass="38136">MKKILILLLSFISVYLFSEEFKMKYWGTVYLTDMNISYVNVRQDPSLSGKKIDQYHIGQNIRVSGVSMEEETIDNHTGYWVRVNKIDEDKSKIYPLYDGTGWLWSKFINEISDIKPSQITFKEYIQPTSRRNGKLILNINHNGDKREVEVYPHKEPSQNYYTFVWADDMPEFMYYDIPGTYIWYPNDNTIEHVTYYGNEMESAWCIISDDREYLIQDHGTSPGSRGVTIKDIETGEYIFRGSYFRNLNLSGNEIEICYVVSNWNINKGRIDQETMNYYEEYISQNEKPNDSSFIYDVVVKYKYNFITKERIFLSSNYEPFQ</sequence>
<comment type="caution">
    <text evidence="1">The sequence shown here is derived from an EMBL/GenBank/DDBJ whole genome shotgun (WGS) entry which is preliminary data.</text>
</comment>
<proteinExistence type="predicted"/>
<name>A0A841RH52_9SPIO</name>
<dbReference type="AlphaFoldDB" id="A0A841RH52"/>
<protein>
    <submittedName>
        <fullName evidence="1">Uncharacterized protein</fullName>
    </submittedName>
</protein>
<accession>A0A841RH52</accession>
<organism evidence="1 2">
    <name type="scientific">Spirochaeta isovalerica</name>
    <dbReference type="NCBI Taxonomy" id="150"/>
    <lineage>
        <taxon>Bacteria</taxon>
        <taxon>Pseudomonadati</taxon>
        <taxon>Spirochaetota</taxon>
        <taxon>Spirochaetia</taxon>
        <taxon>Spirochaetales</taxon>
        <taxon>Spirochaetaceae</taxon>
        <taxon>Spirochaeta</taxon>
    </lineage>
</organism>
<dbReference type="Gene3D" id="2.30.30.40">
    <property type="entry name" value="SH3 Domains"/>
    <property type="match status" value="1"/>
</dbReference>
<keyword evidence="2" id="KW-1185">Reference proteome</keyword>
<evidence type="ECO:0000313" key="1">
    <source>
        <dbReference type="EMBL" id="MBB6482701.1"/>
    </source>
</evidence>
<evidence type="ECO:0000313" key="2">
    <source>
        <dbReference type="Proteomes" id="UP000587760"/>
    </source>
</evidence>
<gene>
    <name evidence="1" type="ORF">HNR50_004406</name>
</gene>
<reference evidence="1 2" key="1">
    <citation type="submission" date="2020-08" db="EMBL/GenBank/DDBJ databases">
        <title>Genomic Encyclopedia of Type Strains, Phase IV (KMG-IV): sequencing the most valuable type-strain genomes for metagenomic binning, comparative biology and taxonomic classification.</title>
        <authorList>
            <person name="Goeker M."/>
        </authorList>
    </citation>
    <scope>NUCLEOTIDE SEQUENCE [LARGE SCALE GENOMIC DNA]</scope>
    <source>
        <strain evidence="1 2">DSM 2461</strain>
    </source>
</reference>